<reference evidence="2" key="1">
    <citation type="journal article" date="2024" name="Front. Bioeng. Biotechnol.">
        <title>Genome-scale model development and genomic sequencing of the oleaginous clade Lipomyces.</title>
        <authorList>
            <person name="Czajka J.J."/>
            <person name="Han Y."/>
            <person name="Kim J."/>
            <person name="Mondo S.J."/>
            <person name="Hofstad B.A."/>
            <person name="Robles A."/>
            <person name="Haridas S."/>
            <person name="Riley R."/>
            <person name="LaButti K."/>
            <person name="Pangilinan J."/>
            <person name="Andreopoulos W."/>
            <person name="Lipzen A."/>
            <person name="Yan J."/>
            <person name="Wang M."/>
            <person name="Ng V."/>
            <person name="Grigoriev I.V."/>
            <person name="Spatafora J.W."/>
            <person name="Magnuson J.K."/>
            <person name="Baker S.E."/>
            <person name="Pomraning K.R."/>
        </authorList>
    </citation>
    <scope>NUCLEOTIDE SEQUENCE [LARGE SCALE GENOMIC DNA]</scope>
    <source>
        <strain evidence="2">CBS 10300</strain>
    </source>
</reference>
<proteinExistence type="predicted"/>
<protein>
    <submittedName>
        <fullName evidence="1">DNA replication regulator SLD3-domain-containing protein</fullName>
    </submittedName>
</protein>
<comment type="caution">
    <text evidence="1">The sequence shown here is derived from an EMBL/GenBank/DDBJ whole genome shotgun (WGS) entry which is preliminary data.</text>
</comment>
<sequence>MSGDAVDPDAHVEDELVLADVTAQQNAGKPPGQAPPVPQISSPQTRRKRQFVEMAPEYMKPFVIHPFKENTLSPPLSITPIKATPREYLPISILASSTSPSTSSSSKKMEKSLDLSHPMTQSRPFEMQLPGLGNKVLFVRIEEGKRLAAIENIGEDVYMLTMLPDHVKAMHIRTMWKTGRSTSGPSVASREKLSDICVDEERIPEYATLDEDFDGYWRGIGVEFAETPVPNPGVASLLESFSMAPPTPGDDASKKSEPQKSVTMSSTNPTTIPLPTPKDFSTRELLKHMQAMYFEVLYVSKSPLTYFAKLTLARFRTLCKDNPEKIVEVLQQMILTVGESDFKYKSGLPNILLELENAHGMDEVTIGLFNPENPSSEISIPSVIAQSMVGLSSLDHERQFVQRWWNMEEDVRLPKSRARKVDEIKKRETKMQAILALEILAQQHSRTSEATNLVANGTRMKARAKKKRPTTHDMGPNLNLLLDVLFDRLYIWQTVSSLDFIIATSKQQADEVREFCLEVIVPFYGSRLPKQTQRLLKKCGGEKSSTNALSSPPAGPSQSKKVKQEESVSPIVPSKKSRSTSKSATDPGATVRALSSSILKCADLRSDLNTNGRKPAAARGGLLVSKKTLERRQIDITTKK</sequence>
<organism evidence="1 2">
    <name type="scientific">Lipomyces orientalis</name>
    <dbReference type="NCBI Taxonomy" id="1233043"/>
    <lineage>
        <taxon>Eukaryota</taxon>
        <taxon>Fungi</taxon>
        <taxon>Dikarya</taxon>
        <taxon>Ascomycota</taxon>
        <taxon>Saccharomycotina</taxon>
        <taxon>Lipomycetes</taxon>
        <taxon>Lipomycetales</taxon>
        <taxon>Lipomycetaceae</taxon>
        <taxon>Lipomyces</taxon>
    </lineage>
</organism>
<gene>
    <name evidence="1" type="ORF">V1517DRAFT_324324</name>
</gene>
<keyword evidence="2" id="KW-1185">Reference proteome</keyword>
<evidence type="ECO:0000313" key="2">
    <source>
        <dbReference type="Proteomes" id="UP001489719"/>
    </source>
</evidence>
<accession>A0ACC3TMJ9</accession>
<name>A0ACC3TMJ9_9ASCO</name>
<evidence type="ECO:0000313" key="1">
    <source>
        <dbReference type="EMBL" id="KAK9322091.1"/>
    </source>
</evidence>
<dbReference type="Proteomes" id="UP001489719">
    <property type="component" value="Unassembled WGS sequence"/>
</dbReference>
<dbReference type="EMBL" id="MU970083">
    <property type="protein sequence ID" value="KAK9322091.1"/>
    <property type="molecule type" value="Genomic_DNA"/>
</dbReference>